<dbReference type="AlphaFoldDB" id="A0A9P1JNR0"/>
<protein>
    <submittedName>
        <fullName evidence="1">Uncharacterized protein</fullName>
    </submittedName>
</protein>
<keyword evidence="2" id="KW-1185">Reference proteome</keyword>
<evidence type="ECO:0000313" key="1">
    <source>
        <dbReference type="EMBL" id="CCC96854.1"/>
    </source>
</evidence>
<sequence>MRRSPHERSREVFCRSRVPTWL</sequence>
<organism evidence="1 2">
    <name type="scientific">Azospirillum baldaniorum</name>
    <dbReference type="NCBI Taxonomy" id="1064539"/>
    <lineage>
        <taxon>Bacteria</taxon>
        <taxon>Pseudomonadati</taxon>
        <taxon>Pseudomonadota</taxon>
        <taxon>Alphaproteobacteria</taxon>
        <taxon>Rhodospirillales</taxon>
        <taxon>Azospirillaceae</taxon>
        <taxon>Azospirillum</taxon>
    </lineage>
</organism>
<proteinExistence type="predicted"/>
<dbReference type="KEGG" id="abs:AZOBR_40023"/>
<gene>
    <name evidence="1" type="ORF">AZOBR_40023</name>
</gene>
<dbReference type="EMBL" id="HE577327">
    <property type="protein sequence ID" value="CCC96854.1"/>
    <property type="molecule type" value="Genomic_DNA"/>
</dbReference>
<reference evidence="1 2" key="1">
    <citation type="journal article" date="2011" name="PLoS Genet.">
        <title>Azospirillum genomes reveal transition of bacteria from aquatic to terrestrial environments.</title>
        <authorList>
            <person name="Wisniewski-Dye F."/>
            <person name="Borziak K."/>
            <person name="Khalsa-Moyers G."/>
            <person name="Alexandre G."/>
            <person name="Sukharnikov L.O."/>
            <person name="Wuichet K."/>
            <person name="Hurst G.B."/>
            <person name="McDonald W.H."/>
            <person name="Robertson J.S."/>
            <person name="Barbe V."/>
            <person name="Calteau A."/>
            <person name="Rouy Z."/>
            <person name="Mangenot S."/>
            <person name="Prigent-Combaret C."/>
            <person name="Normand P."/>
            <person name="Boyer M."/>
            <person name="Siguier P."/>
            <person name="Dessaux Y."/>
            <person name="Elmerich C."/>
            <person name="Condemine G."/>
            <person name="Krishnen G."/>
            <person name="Kennedy I."/>
            <person name="Paterson A.H."/>
            <person name="Gonzalez V."/>
            <person name="Mavingui P."/>
            <person name="Zhulin I.B."/>
        </authorList>
    </citation>
    <scope>NUCLEOTIDE SEQUENCE [LARGE SCALE GENOMIC DNA]</scope>
    <source>
        <strain evidence="1 2">Sp245</strain>
    </source>
</reference>
<evidence type="ECO:0000313" key="2">
    <source>
        <dbReference type="Proteomes" id="UP000007319"/>
    </source>
</evidence>
<name>A0A9P1JNR0_9PROT</name>
<dbReference type="Proteomes" id="UP000007319">
    <property type="component" value="Chromosome"/>
</dbReference>
<accession>A0A9P1JNR0</accession>